<keyword evidence="5" id="KW-0433">Leucine-rich repeat</keyword>
<evidence type="ECO:0000256" key="10">
    <source>
        <dbReference type="ARBA" id="ARBA00022741"/>
    </source>
</evidence>
<dbReference type="EMBL" id="JXTC01000382">
    <property type="protein sequence ID" value="PON58772.1"/>
    <property type="molecule type" value="Genomic_DNA"/>
</dbReference>
<dbReference type="InterPro" id="IPR032675">
    <property type="entry name" value="LRR_dom_sf"/>
</dbReference>
<gene>
    <name evidence="20" type="ORF">TorRG33x02_290270</name>
</gene>
<evidence type="ECO:0000256" key="6">
    <source>
        <dbReference type="ARBA" id="ARBA00022679"/>
    </source>
</evidence>
<comment type="catalytic activity">
    <reaction evidence="17">
        <text>L-threonyl-[protein] + ATP = O-phospho-L-threonyl-[protein] + ADP + H(+)</text>
        <dbReference type="Rhea" id="RHEA:46608"/>
        <dbReference type="Rhea" id="RHEA-COMP:11060"/>
        <dbReference type="Rhea" id="RHEA-COMP:11605"/>
        <dbReference type="ChEBI" id="CHEBI:15378"/>
        <dbReference type="ChEBI" id="CHEBI:30013"/>
        <dbReference type="ChEBI" id="CHEBI:30616"/>
        <dbReference type="ChEBI" id="CHEBI:61977"/>
        <dbReference type="ChEBI" id="CHEBI:456216"/>
        <dbReference type="EC" id="2.7.11.1"/>
    </reaction>
</comment>
<keyword evidence="16" id="KW-0325">Glycoprotein</keyword>
<accession>A0A2P5CCJ5</accession>
<dbReference type="GO" id="GO:0005524">
    <property type="term" value="F:ATP binding"/>
    <property type="evidence" value="ECO:0007669"/>
    <property type="project" value="UniProtKB-KW"/>
</dbReference>
<evidence type="ECO:0000256" key="11">
    <source>
        <dbReference type="ARBA" id="ARBA00022777"/>
    </source>
</evidence>
<evidence type="ECO:0000256" key="13">
    <source>
        <dbReference type="ARBA" id="ARBA00022989"/>
    </source>
</evidence>
<dbReference type="Gene3D" id="1.10.510.10">
    <property type="entry name" value="Transferase(Phosphotransferase) domain 1"/>
    <property type="match status" value="1"/>
</dbReference>
<dbReference type="Gene3D" id="2.60.120.430">
    <property type="entry name" value="Galactose-binding lectin"/>
    <property type="match status" value="1"/>
</dbReference>
<dbReference type="Pfam" id="PF07714">
    <property type="entry name" value="PK_Tyr_Ser-Thr"/>
    <property type="match status" value="1"/>
</dbReference>
<keyword evidence="8" id="KW-0732">Signal</keyword>
<dbReference type="SUPFAM" id="SSF52058">
    <property type="entry name" value="L domain-like"/>
    <property type="match status" value="1"/>
</dbReference>
<keyword evidence="10" id="KW-0547">Nucleotide-binding</keyword>
<keyword evidence="13" id="KW-1133">Transmembrane helix</keyword>
<evidence type="ECO:0000256" key="1">
    <source>
        <dbReference type="ARBA" id="ARBA00004479"/>
    </source>
</evidence>
<dbReference type="FunFam" id="1.10.510.10:FF:001023">
    <property type="entry name" value="Os07g0541700 protein"/>
    <property type="match status" value="1"/>
</dbReference>
<dbReference type="InParanoid" id="A0A2P5CCJ5"/>
<keyword evidence="3" id="KW-0723">Serine/threonine-protein kinase</keyword>
<evidence type="ECO:0000256" key="12">
    <source>
        <dbReference type="ARBA" id="ARBA00022840"/>
    </source>
</evidence>
<dbReference type="InterPro" id="IPR021720">
    <property type="entry name" value="Malectin_dom"/>
</dbReference>
<evidence type="ECO:0000256" key="2">
    <source>
        <dbReference type="ARBA" id="ARBA00012513"/>
    </source>
</evidence>
<dbReference type="Pfam" id="PF00560">
    <property type="entry name" value="LRR_1"/>
    <property type="match status" value="1"/>
</dbReference>
<evidence type="ECO:0000259" key="19">
    <source>
        <dbReference type="PROSITE" id="PS50011"/>
    </source>
</evidence>
<name>A0A2P5CCJ5_TREOI</name>
<keyword evidence="14" id="KW-0472">Membrane</keyword>
<dbReference type="Proteomes" id="UP000237000">
    <property type="component" value="Unassembled WGS sequence"/>
</dbReference>
<dbReference type="AlphaFoldDB" id="A0A2P5CCJ5"/>
<dbReference type="SUPFAM" id="SSF56112">
    <property type="entry name" value="Protein kinase-like (PK-like)"/>
    <property type="match status" value="1"/>
</dbReference>
<keyword evidence="4" id="KW-0597">Phosphoprotein</keyword>
<dbReference type="PANTHER" id="PTHR48006:SF48">
    <property type="entry name" value="PROTEIN KINASE DOMAIN-CONTAINING PROTEIN"/>
    <property type="match status" value="1"/>
</dbReference>
<dbReference type="EC" id="2.7.11.1" evidence="2"/>
<dbReference type="InterPro" id="IPR001245">
    <property type="entry name" value="Ser-Thr/Tyr_kinase_cat_dom"/>
</dbReference>
<dbReference type="GO" id="GO:0004674">
    <property type="term" value="F:protein serine/threonine kinase activity"/>
    <property type="evidence" value="ECO:0007669"/>
    <property type="project" value="UniProtKB-KW"/>
</dbReference>
<evidence type="ECO:0000256" key="8">
    <source>
        <dbReference type="ARBA" id="ARBA00022729"/>
    </source>
</evidence>
<evidence type="ECO:0000256" key="16">
    <source>
        <dbReference type="ARBA" id="ARBA00023180"/>
    </source>
</evidence>
<evidence type="ECO:0000256" key="14">
    <source>
        <dbReference type="ARBA" id="ARBA00023136"/>
    </source>
</evidence>
<evidence type="ECO:0000256" key="5">
    <source>
        <dbReference type="ARBA" id="ARBA00022614"/>
    </source>
</evidence>
<keyword evidence="7" id="KW-0812">Transmembrane</keyword>
<dbReference type="PROSITE" id="PS50011">
    <property type="entry name" value="PROTEIN_KINASE_DOM"/>
    <property type="match status" value="1"/>
</dbReference>
<comment type="caution">
    <text evidence="20">The sequence shown here is derived from an EMBL/GenBank/DDBJ whole genome shotgun (WGS) entry which is preliminary data.</text>
</comment>
<evidence type="ECO:0000256" key="7">
    <source>
        <dbReference type="ARBA" id="ARBA00022692"/>
    </source>
</evidence>
<keyword evidence="12" id="KW-0067">ATP-binding</keyword>
<dbReference type="OrthoDB" id="1187689at2759"/>
<dbReference type="InterPro" id="IPR001611">
    <property type="entry name" value="Leu-rich_rpt"/>
</dbReference>
<feature type="domain" description="Protein kinase" evidence="19">
    <location>
        <begin position="468"/>
        <end position="744"/>
    </location>
</feature>
<keyword evidence="11 20" id="KW-0418">Kinase</keyword>
<sequence>MARIVSHCPDIGKSGLDDCSIDPYLPLTICHSGTCSFSSFVGNNFVGTIPRQFFNLSTLEYLLVSDLNASPFKLPSESEANIPNIYSLVLRNCSIKGSIPEYISQASSLKYLDLSFNNLTGGIPESWKPNLIYMSFARNNLSGTIPTWIFQASRTRMDLSYNNFTDIPAPVPSDLNLNLFACCCCQNSSTIRPYMLQPLQMMKTYFPRGKPKFYSLFINSGGEQTTDNGILYDADNGTSGWHISSKQNWAYSSSGDFLTATVNSSDYTKRVPCEIPSSEASLYEEARLSPVSLHYYALNLRREKNYTVTLHFAEIVYSDNAEYNRLRKRIFDVYIQGENVLKDFNIRDQAEGPDRAIDRTFPKIRVENGLLDIHLYWTGKGSNHNPPVFNGPLISAISVTPEFKVGGGLTPWQKALISIASIIMAALLLLALAWGLGWLESAELQDEKDIGNNKKAKLGDIIKATNNFSTANFIGSGSLGKVYLAEVGKDHKVAVKRLSSDFRERIHELRAEILHMTSLKDNNLLNVLDVHVGKRHQLLIYEYMQNKSLEDIFFGSSTFPKWQLDWPTRYNICLGIGRGLKRLHKDERSVVHGNIKMTNILLDARKEPKLSDYGLAGVYTDENRILQIKKEAPKGFHPLEYFQGLVSDKTDVFSFGIVVLVIISGRRSEVDKGAHGTEYLQDTGHDYHRKDRLIELVDKNLNGKYDARQALSLLNIAVKCTSSTQSVRPTISDVLRDLDDDKTLTITDTITQPPTSTSKEVIDP</sequence>
<reference evidence="21" key="1">
    <citation type="submission" date="2016-06" db="EMBL/GenBank/DDBJ databases">
        <title>Parallel loss of symbiosis genes in relatives of nitrogen-fixing non-legume Parasponia.</title>
        <authorList>
            <person name="Van Velzen R."/>
            <person name="Holmer R."/>
            <person name="Bu F."/>
            <person name="Rutten L."/>
            <person name="Van Zeijl A."/>
            <person name="Liu W."/>
            <person name="Santuari L."/>
            <person name="Cao Q."/>
            <person name="Sharma T."/>
            <person name="Shen D."/>
            <person name="Roswanjaya Y."/>
            <person name="Wardhani T."/>
            <person name="Kalhor M.S."/>
            <person name="Jansen J."/>
            <person name="Van den Hoogen J."/>
            <person name="Gungor B."/>
            <person name="Hartog M."/>
            <person name="Hontelez J."/>
            <person name="Verver J."/>
            <person name="Yang W.-C."/>
            <person name="Schijlen E."/>
            <person name="Repin R."/>
            <person name="Schilthuizen M."/>
            <person name="Schranz E."/>
            <person name="Heidstra R."/>
            <person name="Miyata K."/>
            <person name="Fedorova E."/>
            <person name="Kohlen W."/>
            <person name="Bisseling T."/>
            <person name="Smit S."/>
            <person name="Geurts R."/>
        </authorList>
    </citation>
    <scope>NUCLEOTIDE SEQUENCE [LARGE SCALE GENOMIC DNA]</scope>
    <source>
        <strain evidence="21">cv. RG33-2</strain>
    </source>
</reference>
<evidence type="ECO:0000313" key="20">
    <source>
        <dbReference type="EMBL" id="PON58772.1"/>
    </source>
</evidence>
<comment type="subcellular location">
    <subcellularLocation>
        <location evidence="1">Membrane</location>
        <topology evidence="1">Single-pass type I membrane protein</topology>
    </subcellularLocation>
</comment>
<proteinExistence type="predicted"/>
<comment type="catalytic activity">
    <reaction evidence="18">
        <text>L-seryl-[protein] + ATP = O-phospho-L-seryl-[protein] + ADP + H(+)</text>
        <dbReference type="Rhea" id="RHEA:17989"/>
        <dbReference type="Rhea" id="RHEA-COMP:9863"/>
        <dbReference type="Rhea" id="RHEA-COMP:11604"/>
        <dbReference type="ChEBI" id="CHEBI:15378"/>
        <dbReference type="ChEBI" id="CHEBI:29999"/>
        <dbReference type="ChEBI" id="CHEBI:30616"/>
        <dbReference type="ChEBI" id="CHEBI:83421"/>
        <dbReference type="ChEBI" id="CHEBI:456216"/>
        <dbReference type="EC" id="2.7.11.1"/>
    </reaction>
</comment>
<dbReference type="Gene3D" id="3.30.200.20">
    <property type="entry name" value="Phosphorylase Kinase, domain 1"/>
    <property type="match status" value="1"/>
</dbReference>
<keyword evidence="21" id="KW-1185">Reference proteome</keyword>
<organism evidence="20 21">
    <name type="scientific">Trema orientale</name>
    <name type="common">Charcoal tree</name>
    <name type="synonym">Celtis orientalis</name>
    <dbReference type="NCBI Taxonomy" id="63057"/>
    <lineage>
        <taxon>Eukaryota</taxon>
        <taxon>Viridiplantae</taxon>
        <taxon>Streptophyta</taxon>
        <taxon>Embryophyta</taxon>
        <taxon>Tracheophyta</taxon>
        <taxon>Spermatophyta</taxon>
        <taxon>Magnoliopsida</taxon>
        <taxon>eudicotyledons</taxon>
        <taxon>Gunneridae</taxon>
        <taxon>Pentapetalae</taxon>
        <taxon>rosids</taxon>
        <taxon>fabids</taxon>
        <taxon>Rosales</taxon>
        <taxon>Cannabaceae</taxon>
        <taxon>Trema</taxon>
    </lineage>
</organism>
<evidence type="ECO:0000313" key="21">
    <source>
        <dbReference type="Proteomes" id="UP000237000"/>
    </source>
</evidence>
<dbReference type="Gene3D" id="3.80.10.10">
    <property type="entry name" value="Ribonuclease Inhibitor"/>
    <property type="match status" value="1"/>
</dbReference>
<keyword evidence="9" id="KW-0677">Repeat</keyword>
<keyword evidence="15" id="KW-0675">Receptor</keyword>
<dbReference type="InterPro" id="IPR011009">
    <property type="entry name" value="Kinase-like_dom_sf"/>
</dbReference>
<keyword evidence="6" id="KW-0808">Transferase</keyword>
<dbReference type="Pfam" id="PF11721">
    <property type="entry name" value="Malectin"/>
    <property type="match status" value="1"/>
</dbReference>
<dbReference type="InterPro" id="IPR051824">
    <property type="entry name" value="LRR_Rcpt-Like_S/T_Kinase"/>
</dbReference>
<dbReference type="InterPro" id="IPR000719">
    <property type="entry name" value="Prot_kinase_dom"/>
</dbReference>
<evidence type="ECO:0000256" key="3">
    <source>
        <dbReference type="ARBA" id="ARBA00022527"/>
    </source>
</evidence>
<dbReference type="PANTHER" id="PTHR48006">
    <property type="entry name" value="LEUCINE-RICH REPEAT-CONTAINING PROTEIN DDB_G0281931-RELATED"/>
    <property type="match status" value="1"/>
</dbReference>
<evidence type="ECO:0000256" key="18">
    <source>
        <dbReference type="ARBA" id="ARBA00048679"/>
    </source>
</evidence>
<evidence type="ECO:0000256" key="15">
    <source>
        <dbReference type="ARBA" id="ARBA00023170"/>
    </source>
</evidence>
<evidence type="ECO:0000256" key="9">
    <source>
        <dbReference type="ARBA" id="ARBA00022737"/>
    </source>
</evidence>
<evidence type="ECO:0000256" key="17">
    <source>
        <dbReference type="ARBA" id="ARBA00047899"/>
    </source>
</evidence>
<dbReference type="STRING" id="63057.A0A2P5CCJ5"/>
<evidence type="ECO:0000256" key="4">
    <source>
        <dbReference type="ARBA" id="ARBA00022553"/>
    </source>
</evidence>
<dbReference type="GO" id="GO:0016020">
    <property type="term" value="C:membrane"/>
    <property type="evidence" value="ECO:0007669"/>
    <property type="project" value="UniProtKB-SubCell"/>
</dbReference>
<protein>
    <recommendedName>
        <fullName evidence="2">non-specific serine/threonine protein kinase</fullName>
        <ecNumber evidence="2">2.7.11.1</ecNumber>
    </recommendedName>
</protein>